<feature type="transmembrane region" description="Helical" evidence="2">
    <location>
        <begin position="139"/>
        <end position="163"/>
    </location>
</feature>
<feature type="transmembrane region" description="Helical" evidence="2">
    <location>
        <begin position="175"/>
        <end position="195"/>
    </location>
</feature>
<name>A0A086TCI5_HAPC1</name>
<dbReference type="PANTHER" id="PTHR28147">
    <property type="entry name" value="N-GLYCOSYLATION PROTEIN EOS1"/>
    <property type="match status" value="1"/>
</dbReference>
<organism evidence="3 4">
    <name type="scientific">Hapsidospora chrysogenum (strain ATCC 11550 / CBS 779.69 / DSM 880 / IAM 14645 / JCM 23072 / IMI 49137)</name>
    <name type="common">Acremonium chrysogenum</name>
    <dbReference type="NCBI Taxonomy" id="857340"/>
    <lineage>
        <taxon>Eukaryota</taxon>
        <taxon>Fungi</taxon>
        <taxon>Dikarya</taxon>
        <taxon>Ascomycota</taxon>
        <taxon>Pezizomycotina</taxon>
        <taxon>Sordariomycetes</taxon>
        <taxon>Hypocreomycetidae</taxon>
        <taxon>Hypocreales</taxon>
        <taxon>Bionectriaceae</taxon>
        <taxon>Hapsidospora</taxon>
    </lineage>
</organism>
<dbReference type="AlphaFoldDB" id="A0A086TCI5"/>
<feature type="compositionally biased region" description="Polar residues" evidence="1">
    <location>
        <begin position="11"/>
        <end position="35"/>
    </location>
</feature>
<dbReference type="PANTHER" id="PTHR28147:SF1">
    <property type="entry name" value="N-GLYCOSYLATION PROTEIN EOS1"/>
    <property type="match status" value="1"/>
</dbReference>
<dbReference type="Proteomes" id="UP000029964">
    <property type="component" value="Unassembled WGS sequence"/>
</dbReference>
<evidence type="ECO:0000313" key="4">
    <source>
        <dbReference type="Proteomes" id="UP000029964"/>
    </source>
</evidence>
<reference evidence="4" key="1">
    <citation type="journal article" date="2014" name="Genome Announc.">
        <title>Genome sequence and annotation of Acremonium chrysogenum, producer of the beta-lactam antibiotic cephalosporin C.</title>
        <authorList>
            <person name="Terfehr D."/>
            <person name="Dahlmann T.A."/>
            <person name="Specht T."/>
            <person name="Zadra I."/>
            <person name="Kuernsteiner H."/>
            <person name="Kueck U."/>
        </authorList>
    </citation>
    <scope>NUCLEOTIDE SEQUENCE [LARGE SCALE GENOMIC DNA]</scope>
    <source>
        <strain evidence="4">ATCC 11550 / CBS 779.69 / DSM 880 / IAM 14645 / JCM 23072 / IMI 49137</strain>
    </source>
</reference>
<evidence type="ECO:0000256" key="1">
    <source>
        <dbReference type="SAM" id="MobiDB-lite"/>
    </source>
</evidence>
<protein>
    <submittedName>
        <fullName evidence="3">N-glycosylation protein-like protein</fullName>
    </submittedName>
</protein>
<dbReference type="EMBL" id="JPKY01000013">
    <property type="protein sequence ID" value="KFH47067.1"/>
    <property type="molecule type" value="Genomic_DNA"/>
</dbReference>
<keyword evidence="2" id="KW-0812">Transmembrane</keyword>
<dbReference type="OrthoDB" id="2139606at2759"/>
<sequence length="291" mass="32035">MAPRPPRHSRASSVPSSPTRTPAKLTSTRSDSSTVAAAAPTPLSLNTPAANIASRASLLHPRVAVVLNVPRPWHPWLFALRLSSILPAAWWGTPSALRLLLRLLELVVRRENADGGGGGGDGGVYHGDPLVPLTETALAAIWCFASGYLSFFFTDCLMSRWLINYTPQATMVRLLTINAVNAYITSKFLSLAGGFQDPRLLLPGWIGIATTLTVCYHITHQKINIRKETSTSVNVFSIASYISMITLLAYMHVYQPEYPPIPVVQQAHHLWNETRRIASQVRESLEQYKDV</sequence>
<comment type="caution">
    <text evidence="3">The sequence shown here is derived from an EMBL/GenBank/DDBJ whole genome shotgun (WGS) entry which is preliminary data.</text>
</comment>
<dbReference type="GO" id="GO:0005789">
    <property type="term" value="C:endoplasmic reticulum membrane"/>
    <property type="evidence" value="ECO:0007669"/>
    <property type="project" value="InterPro"/>
</dbReference>
<keyword evidence="4" id="KW-1185">Reference proteome</keyword>
<feature type="region of interest" description="Disordered" evidence="1">
    <location>
        <begin position="1"/>
        <end position="39"/>
    </location>
</feature>
<gene>
    <name evidence="3" type="ORF">ACRE_020960</name>
</gene>
<feature type="transmembrane region" description="Helical" evidence="2">
    <location>
        <begin position="231"/>
        <end position="253"/>
    </location>
</feature>
<dbReference type="InterPro" id="IPR021100">
    <property type="entry name" value="N-glycosylation_EOS1"/>
</dbReference>
<dbReference type="HOGENOM" id="CLU_043164_1_0_1"/>
<dbReference type="GO" id="GO:0034599">
    <property type="term" value="P:cellular response to oxidative stress"/>
    <property type="evidence" value="ECO:0007669"/>
    <property type="project" value="InterPro"/>
</dbReference>
<dbReference type="Pfam" id="PF12326">
    <property type="entry name" value="EOS1"/>
    <property type="match status" value="1"/>
</dbReference>
<feature type="compositionally biased region" description="Basic residues" evidence="1">
    <location>
        <begin position="1"/>
        <end position="10"/>
    </location>
</feature>
<evidence type="ECO:0000313" key="3">
    <source>
        <dbReference type="EMBL" id="KFH47067.1"/>
    </source>
</evidence>
<evidence type="ECO:0000256" key="2">
    <source>
        <dbReference type="SAM" id="Phobius"/>
    </source>
</evidence>
<keyword evidence="2" id="KW-1133">Transmembrane helix</keyword>
<dbReference type="GO" id="GO:0006487">
    <property type="term" value="P:protein N-linked glycosylation"/>
    <property type="evidence" value="ECO:0007669"/>
    <property type="project" value="TreeGrafter"/>
</dbReference>
<proteinExistence type="predicted"/>
<keyword evidence="2" id="KW-0472">Membrane</keyword>
<feature type="transmembrane region" description="Helical" evidence="2">
    <location>
        <begin position="201"/>
        <end position="219"/>
    </location>
</feature>
<accession>A0A086TCI5</accession>